<comment type="caution">
    <text evidence="2">The sequence shown here is derived from an EMBL/GenBank/DDBJ whole genome shotgun (WGS) entry which is preliminary data.</text>
</comment>
<accession>A0A327YHI5</accession>
<keyword evidence="3" id="KW-1185">Reference proteome</keyword>
<reference evidence="2 3" key="1">
    <citation type="submission" date="2018-06" db="EMBL/GenBank/DDBJ databases">
        <title>Genomic Encyclopedia of Type Strains, Phase III (KMG-III): the genomes of soil and plant-associated and newly described type strains.</title>
        <authorList>
            <person name="Whitman W."/>
        </authorList>
    </citation>
    <scope>NUCLEOTIDE SEQUENCE [LARGE SCALE GENOMIC DNA]</scope>
    <source>
        <strain evidence="2 3">CGMCC 1.8979</strain>
    </source>
</reference>
<evidence type="ECO:0000256" key="1">
    <source>
        <dbReference type="SAM" id="Coils"/>
    </source>
</evidence>
<protein>
    <submittedName>
        <fullName evidence="2">Uncharacterized protein</fullName>
    </submittedName>
</protein>
<dbReference type="RefSeq" id="WP_111644682.1">
    <property type="nucleotide sequence ID" value="NZ_QLMH01000004.1"/>
</dbReference>
<dbReference type="OrthoDB" id="2962801at2"/>
<keyword evidence="1" id="KW-0175">Coiled coil</keyword>
<evidence type="ECO:0000313" key="2">
    <source>
        <dbReference type="EMBL" id="RAK20374.1"/>
    </source>
</evidence>
<dbReference type="EMBL" id="QLMH01000004">
    <property type="protein sequence ID" value="RAK20374.1"/>
    <property type="molecule type" value="Genomic_DNA"/>
</dbReference>
<dbReference type="AlphaFoldDB" id="A0A327YHI5"/>
<sequence length="486" mass="56517">MATQWLEQFVKYQGLSGDFWEFVDKEGINREELERQLQQYELDTFAKRSRFLWKLQAVVEKVIFEHPNEQNSDVADLVVKEWNEQFQPAIDKFVVRAMLDHLPIRHDMMRRAFHALCSGNFPSYEIYTQGNPQLFVQLFVRTAIQFVDRQRDIFSLAETVLPSLFKEVHVRKEVMRALRSLLMTRKDDSADYKMMHQYGQAFSPDELVFHKGMLSIIIPILKEKEDKEVIANFLRNVSGKAKHLLVEEASLVEIERLEAAKAGEQEELQPVETVEAEEIEERIASETEVAISSSLTDQETIQQLTREVDEFSARIKESLRALEQRLADASRLANAVGADNEEVIAQLREENERLYMEIEQIKQQQAEIEWKRFKQFVQAVGGNQHHYLLSELYEESQGATAVDSEITRGRLVNLFNAFSLFGLEPTAYGYEIGQELTITRQELRERFMMLHPIASSTNEVRVKITRYGWMIYGQVIVQPLVEEVAE</sequence>
<organism evidence="2 3">
    <name type="scientific">Paranoxybacillus vitaminiphilus</name>
    <dbReference type="NCBI Taxonomy" id="581036"/>
    <lineage>
        <taxon>Bacteria</taxon>
        <taxon>Bacillati</taxon>
        <taxon>Bacillota</taxon>
        <taxon>Bacilli</taxon>
        <taxon>Bacillales</taxon>
        <taxon>Anoxybacillaceae</taxon>
        <taxon>Paranoxybacillus</taxon>
    </lineage>
</organism>
<gene>
    <name evidence="2" type="ORF">B0I26_10425</name>
</gene>
<evidence type="ECO:0000313" key="3">
    <source>
        <dbReference type="Proteomes" id="UP000248555"/>
    </source>
</evidence>
<name>A0A327YHI5_9BACL</name>
<feature type="coiled-coil region" evidence="1">
    <location>
        <begin position="301"/>
        <end position="364"/>
    </location>
</feature>
<proteinExistence type="predicted"/>
<dbReference type="Proteomes" id="UP000248555">
    <property type="component" value="Unassembled WGS sequence"/>
</dbReference>